<name>A0A1B7MEQ5_9AGAM</name>
<keyword evidence="2" id="KW-1185">Reference proteome</keyword>
<evidence type="ECO:0000313" key="1">
    <source>
        <dbReference type="EMBL" id="OAX31083.1"/>
    </source>
</evidence>
<organism evidence="1 2">
    <name type="scientific">Rhizopogon vinicolor AM-OR11-026</name>
    <dbReference type="NCBI Taxonomy" id="1314800"/>
    <lineage>
        <taxon>Eukaryota</taxon>
        <taxon>Fungi</taxon>
        <taxon>Dikarya</taxon>
        <taxon>Basidiomycota</taxon>
        <taxon>Agaricomycotina</taxon>
        <taxon>Agaricomycetes</taxon>
        <taxon>Agaricomycetidae</taxon>
        <taxon>Boletales</taxon>
        <taxon>Suillineae</taxon>
        <taxon>Rhizopogonaceae</taxon>
        <taxon>Rhizopogon</taxon>
    </lineage>
</organism>
<dbReference type="InParanoid" id="A0A1B7MEQ5"/>
<dbReference type="AlphaFoldDB" id="A0A1B7MEQ5"/>
<dbReference type="Proteomes" id="UP000092154">
    <property type="component" value="Unassembled WGS sequence"/>
</dbReference>
<accession>A0A1B7MEQ5</accession>
<reference evidence="1 2" key="1">
    <citation type="submission" date="2016-06" db="EMBL/GenBank/DDBJ databases">
        <title>Comparative genomics of the ectomycorrhizal sister species Rhizopogon vinicolor and Rhizopogon vesiculosus (Basidiomycota: Boletales) reveals a divergence of the mating type B locus.</title>
        <authorList>
            <consortium name="DOE Joint Genome Institute"/>
            <person name="Mujic A.B."/>
            <person name="Kuo A."/>
            <person name="Tritt A."/>
            <person name="Lipzen A."/>
            <person name="Chen C."/>
            <person name="Johnson J."/>
            <person name="Sharma A."/>
            <person name="Barry K."/>
            <person name="Grigoriev I.V."/>
            <person name="Spatafora J.W."/>
        </authorList>
    </citation>
    <scope>NUCLEOTIDE SEQUENCE [LARGE SCALE GENOMIC DNA]</scope>
    <source>
        <strain evidence="1 2">AM-OR11-026</strain>
    </source>
</reference>
<sequence>MDIINSTSILRPSDANAHMAYVAQQQLDGYNGTVQHAMKHKATFDKRVLAQSPREVIFFPGQLLQFLHSSLNTTFETKCKLLPRRSPPCRVTERLQNSYRLETLVGEPMPGEFHA</sequence>
<proteinExistence type="predicted"/>
<dbReference type="EMBL" id="KV449611">
    <property type="protein sequence ID" value="OAX31083.1"/>
    <property type="molecule type" value="Genomic_DNA"/>
</dbReference>
<dbReference type="OrthoDB" id="3237746at2759"/>
<protein>
    <submittedName>
        <fullName evidence="1">Uncharacterized protein</fullName>
    </submittedName>
</protein>
<gene>
    <name evidence="1" type="ORF">K503DRAFT_704262</name>
</gene>
<evidence type="ECO:0000313" key="2">
    <source>
        <dbReference type="Proteomes" id="UP000092154"/>
    </source>
</evidence>